<dbReference type="GO" id="GO:0016887">
    <property type="term" value="F:ATP hydrolysis activity"/>
    <property type="evidence" value="ECO:0007669"/>
    <property type="project" value="InterPro"/>
</dbReference>
<dbReference type="SUPFAM" id="SSF52540">
    <property type="entry name" value="P-loop containing nucleoside triphosphate hydrolases"/>
    <property type="match status" value="1"/>
</dbReference>
<organism evidence="4 5">
    <name type="scientific">Lottia gigantea</name>
    <name type="common">Giant owl limpet</name>
    <dbReference type="NCBI Taxonomy" id="225164"/>
    <lineage>
        <taxon>Eukaryota</taxon>
        <taxon>Metazoa</taxon>
        <taxon>Spiralia</taxon>
        <taxon>Lophotrochozoa</taxon>
        <taxon>Mollusca</taxon>
        <taxon>Gastropoda</taxon>
        <taxon>Patellogastropoda</taxon>
        <taxon>Lottioidea</taxon>
        <taxon>Lottiidae</taxon>
        <taxon>Lottia</taxon>
    </lineage>
</organism>
<sequence>MTTGPVQKLHQLWSHYTQLSLAGKGSSSIEEYRLLIKRIQSLKHILQCLPNIVDLDLNGEIEILLVRLEKTNQTLIQSEPGRGGGAFEWIDSLLVKALISGHWLLIDNVNFCSASVLDRLNALLEPGGVLSVNERGVIDGQIPTIKPHPNFRLFLAMDSKYGEISRAMRNRGVEIYIPGEVDGCTYSRLDILSMLEGIGIRSYSIKHWLISVHDSVKQELPYTEKPTITDLLRCGVVVKQQLDKGMPLIQSLQQAAHDVYLRSLKTNSSKKIAAEIIQNSCNGFNINLSTDDSQNDLVPLVWPGTSELNENITLFNTCQASGVLSHFINKYTTLQNLHHQSSTGEINTTIHSLTTAFRIFLSDTSHNSIKFNQTWLEVLVRHLNLPEDNIQGEYGFSVSRFISLLPVLYSKCCQLMFNGTVNRKYLHLIEKLGTKQGINILLEEPWDIENNKQILDKIRLQHLEIDSFNTEIVIMDKVLHRFYMLMDVGIILSKCTKWLTFLEDQSVKARRTVISRSFSFFFQLHAPHWIINMLEKDRLEIFVSLCAHANW</sequence>
<dbReference type="Pfam" id="PF07728">
    <property type="entry name" value="AAA_5"/>
    <property type="match status" value="1"/>
</dbReference>
<proteinExistence type="predicted"/>
<dbReference type="GeneID" id="20237037"/>
<keyword evidence="2" id="KW-0067">ATP-binding</keyword>
<dbReference type="CTD" id="20237037"/>
<dbReference type="HOGENOM" id="CLU_494584_0_0_1"/>
<dbReference type="PANTHER" id="PTHR48103">
    <property type="entry name" value="MIDASIN-RELATED"/>
    <property type="match status" value="1"/>
</dbReference>
<reference evidence="4 5" key="1">
    <citation type="journal article" date="2013" name="Nature">
        <title>Insights into bilaterian evolution from three spiralian genomes.</title>
        <authorList>
            <person name="Simakov O."/>
            <person name="Marletaz F."/>
            <person name="Cho S.J."/>
            <person name="Edsinger-Gonzales E."/>
            <person name="Havlak P."/>
            <person name="Hellsten U."/>
            <person name="Kuo D.H."/>
            <person name="Larsson T."/>
            <person name="Lv J."/>
            <person name="Arendt D."/>
            <person name="Savage R."/>
            <person name="Osoegawa K."/>
            <person name="de Jong P."/>
            <person name="Grimwood J."/>
            <person name="Chapman J.A."/>
            <person name="Shapiro H."/>
            <person name="Aerts A."/>
            <person name="Otillar R.P."/>
            <person name="Terry A.Y."/>
            <person name="Boore J.L."/>
            <person name="Grigoriev I.V."/>
            <person name="Lindberg D.R."/>
            <person name="Seaver E.C."/>
            <person name="Weisblat D.A."/>
            <person name="Putnam N.H."/>
            <person name="Rokhsar D.S."/>
        </authorList>
    </citation>
    <scope>NUCLEOTIDE SEQUENCE [LARGE SCALE GENOMIC DNA]</scope>
</reference>
<dbReference type="AlphaFoldDB" id="V4BDX9"/>
<dbReference type="KEGG" id="lgi:LOTGIDRAFT_156579"/>
<gene>
    <name evidence="4" type="ORF">LOTGIDRAFT_156579</name>
</gene>
<evidence type="ECO:0000256" key="2">
    <source>
        <dbReference type="ARBA" id="ARBA00022840"/>
    </source>
</evidence>
<dbReference type="InterPro" id="IPR027417">
    <property type="entry name" value="P-loop_NTPase"/>
</dbReference>
<dbReference type="PANTHER" id="PTHR48103:SF2">
    <property type="entry name" value="MIDASIN"/>
    <property type="match status" value="1"/>
</dbReference>
<dbReference type="GO" id="GO:0005524">
    <property type="term" value="F:ATP binding"/>
    <property type="evidence" value="ECO:0007669"/>
    <property type="project" value="UniProtKB-KW"/>
</dbReference>
<dbReference type="EMBL" id="KB199905">
    <property type="protein sequence ID" value="ESP03977.1"/>
    <property type="molecule type" value="Genomic_DNA"/>
</dbReference>
<dbReference type="InterPro" id="IPR011704">
    <property type="entry name" value="ATPase_dyneun-rel_AAA"/>
</dbReference>
<feature type="domain" description="ATPase dynein-related AAA" evidence="3">
    <location>
        <begin position="71"/>
        <end position="168"/>
    </location>
</feature>
<dbReference type="FunFam" id="3.40.50.300:FF:000919">
    <property type="entry name" value="Midasin"/>
    <property type="match status" value="1"/>
</dbReference>
<evidence type="ECO:0000313" key="4">
    <source>
        <dbReference type="EMBL" id="ESP03977.1"/>
    </source>
</evidence>
<dbReference type="STRING" id="225164.V4BDX9"/>
<dbReference type="OrthoDB" id="6151809at2759"/>
<name>V4BDX9_LOTGI</name>
<dbReference type="Gene3D" id="3.40.50.300">
    <property type="entry name" value="P-loop containing nucleotide triphosphate hydrolases"/>
    <property type="match status" value="1"/>
</dbReference>
<dbReference type="GO" id="GO:0000027">
    <property type="term" value="P:ribosomal large subunit assembly"/>
    <property type="evidence" value="ECO:0007669"/>
    <property type="project" value="TreeGrafter"/>
</dbReference>
<dbReference type="RefSeq" id="XP_009045459.1">
    <property type="nucleotide sequence ID" value="XM_009047211.1"/>
</dbReference>
<dbReference type="GO" id="GO:0000055">
    <property type="term" value="P:ribosomal large subunit export from nucleus"/>
    <property type="evidence" value="ECO:0007669"/>
    <property type="project" value="TreeGrafter"/>
</dbReference>
<accession>V4BDX9</accession>
<keyword evidence="1" id="KW-0547">Nucleotide-binding</keyword>
<keyword evidence="5" id="KW-1185">Reference proteome</keyword>
<dbReference type="Proteomes" id="UP000030746">
    <property type="component" value="Unassembled WGS sequence"/>
</dbReference>
<evidence type="ECO:0000259" key="3">
    <source>
        <dbReference type="Pfam" id="PF07728"/>
    </source>
</evidence>
<evidence type="ECO:0000256" key="1">
    <source>
        <dbReference type="ARBA" id="ARBA00022741"/>
    </source>
</evidence>
<dbReference type="GO" id="GO:0030687">
    <property type="term" value="C:preribosome, large subunit precursor"/>
    <property type="evidence" value="ECO:0007669"/>
    <property type="project" value="TreeGrafter"/>
</dbReference>
<protein>
    <recommendedName>
        <fullName evidence="3">ATPase dynein-related AAA domain-containing protein</fullName>
    </recommendedName>
</protein>
<dbReference type="GO" id="GO:0005634">
    <property type="term" value="C:nucleus"/>
    <property type="evidence" value="ECO:0007669"/>
    <property type="project" value="TreeGrafter"/>
</dbReference>
<evidence type="ECO:0000313" key="5">
    <source>
        <dbReference type="Proteomes" id="UP000030746"/>
    </source>
</evidence>